<organism evidence="2 3">
    <name type="scientific">Adineta ricciae</name>
    <name type="common">Rotifer</name>
    <dbReference type="NCBI Taxonomy" id="249248"/>
    <lineage>
        <taxon>Eukaryota</taxon>
        <taxon>Metazoa</taxon>
        <taxon>Spiralia</taxon>
        <taxon>Gnathifera</taxon>
        <taxon>Rotifera</taxon>
        <taxon>Eurotatoria</taxon>
        <taxon>Bdelloidea</taxon>
        <taxon>Adinetida</taxon>
        <taxon>Adinetidae</taxon>
        <taxon>Adineta</taxon>
    </lineage>
</organism>
<evidence type="ECO:0000313" key="2">
    <source>
        <dbReference type="EMBL" id="CAF0904609.1"/>
    </source>
</evidence>
<sequence>MAASSISKKVSLSMVKISIVLLGLLVVANWAAPSGGELEEIYFETCQESCSVVKNEDEASECREKFCSSYTNYLLTGMTIPDSATSLATSHHEEAAEFCATWMLHLIQELGWQRRNRLNAKDCICAAGKDCFVYHNQPKYLQ</sequence>
<evidence type="ECO:0000313" key="3">
    <source>
        <dbReference type="Proteomes" id="UP000663828"/>
    </source>
</evidence>
<feature type="signal peptide" evidence="1">
    <location>
        <begin position="1"/>
        <end position="36"/>
    </location>
</feature>
<comment type="caution">
    <text evidence="2">The sequence shown here is derived from an EMBL/GenBank/DDBJ whole genome shotgun (WGS) entry which is preliminary data.</text>
</comment>
<dbReference type="Proteomes" id="UP000663828">
    <property type="component" value="Unassembled WGS sequence"/>
</dbReference>
<reference evidence="2" key="1">
    <citation type="submission" date="2021-02" db="EMBL/GenBank/DDBJ databases">
        <authorList>
            <person name="Nowell W R."/>
        </authorList>
    </citation>
    <scope>NUCLEOTIDE SEQUENCE</scope>
</reference>
<proteinExistence type="predicted"/>
<keyword evidence="3" id="KW-1185">Reference proteome</keyword>
<dbReference type="EMBL" id="CAJNOR010000405">
    <property type="protein sequence ID" value="CAF0904609.1"/>
    <property type="molecule type" value="Genomic_DNA"/>
</dbReference>
<evidence type="ECO:0000256" key="1">
    <source>
        <dbReference type="SAM" id="SignalP"/>
    </source>
</evidence>
<dbReference type="AlphaFoldDB" id="A0A813ZXE2"/>
<gene>
    <name evidence="2" type="ORF">XAT740_LOCUS8208</name>
</gene>
<accession>A0A813ZXE2</accession>
<keyword evidence="1" id="KW-0732">Signal</keyword>
<feature type="chain" id="PRO_5032576656" evidence="1">
    <location>
        <begin position="37"/>
        <end position="142"/>
    </location>
</feature>
<protein>
    <submittedName>
        <fullName evidence="2">Uncharacterized protein</fullName>
    </submittedName>
</protein>
<name>A0A813ZXE2_ADIRI</name>